<name>A0A1M2V566_TRAPU</name>
<keyword evidence="2 4" id="KW-0813">Transport</keyword>
<dbReference type="Pfam" id="PF03081">
    <property type="entry name" value="Exo70_C"/>
    <property type="match status" value="1"/>
</dbReference>
<dbReference type="PANTHER" id="PTHR12542:SF41">
    <property type="entry name" value="EXOCYST COMPLEX COMPONENT 7"/>
    <property type="match status" value="1"/>
</dbReference>
<keyword evidence="4" id="KW-0653">Protein transport</keyword>
<dbReference type="EMBL" id="MNAD01001649">
    <property type="protein sequence ID" value="OJT02760.1"/>
    <property type="molecule type" value="Genomic_DNA"/>
</dbReference>
<dbReference type="GO" id="GO:0005546">
    <property type="term" value="F:phosphatidylinositol-4,5-bisphosphate binding"/>
    <property type="evidence" value="ECO:0007669"/>
    <property type="project" value="InterPro"/>
</dbReference>
<accession>A0A1M2V566</accession>
<protein>
    <recommendedName>
        <fullName evidence="4">Exocyst complex protein EXO70</fullName>
    </recommendedName>
</protein>
<dbReference type="AlphaFoldDB" id="A0A1M2V566"/>
<dbReference type="OMA" id="LEHYICA"/>
<dbReference type="STRING" id="154538.A0A1M2V566"/>
<dbReference type="GO" id="GO:0015031">
    <property type="term" value="P:protein transport"/>
    <property type="evidence" value="ECO:0007669"/>
    <property type="project" value="UniProtKB-KW"/>
</dbReference>
<dbReference type="GO" id="GO:0006887">
    <property type="term" value="P:exocytosis"/>
    <property type="evidence" value="ECO:0007669"/>
    <property type="project" value="UniProtKB-KW"/>
</dbReference>
<evidence type="ECO:0000256" key="4">
    <source>
        <dbReference type="RuleBase" id="RU365026"/>
    </source>
</evidence>
<proteinExistence type="inferred from homology"/>
<dbReference type="Gene3D" id="1.20.1280.170">
    <property type="entry name" value="Exocyst complex component Exo70"/>
    <property type="match status" value="1"/>
</dbReference>
<organism evidence="6 7">
    <name type="scientific">Trametes pubescens</name>
    <name type="common">White-rot fungus</name>
    <dbReference type="NCBI Taxonomy" id="154538"/>
    <lineage>
        <taxon>Eukaryota</taxon>
        <taxon>Fungi</taxon>
        <taxon>Dikarya</taxon>
        <taxon>Basidiomycota</taxon>
        <taxon>Agaricomycotina</taxon>
        <taxon>Agaricomycetes</taxon>
        <taxon>Polyporales</taxon>
        <taxon>Polyporaceae</taxon>
        <taxon>Trametes</taxon>
    </lineage>
</organism>
<dbReference type="Proteomes" id="UP000184267">
    <property type="component" value="Unassembled WGS sequence"/>
</dbReference>
<comment type="subcellular location">
    <subcellularLocation>
        <location evidence="4">Bud</location>
    </subcellularLocation>
    <subcellularLocation>
        <location evidence="4">Bud neck</location>
    </subcellularLocation>
</comment>
<dbReference type="InterPro" id="IPR016159">
    <property type="entry name" value="Cullin_repeat-like_dom_sf"/>
</dbReference>
<evidence type="ECO:0000259" key="5">
    <source>
        <dbReference type="Pfam" id="PF03081"/>
    </source>
</evidence>
<evidence type="ECO:0000313" key="6">
    <source>
        <dbReference type="EMBL" id="OJT02760.1"/>
    </source>
</evidence>
<dbReference type="InterPro" id="IPR046364">
    <property type="entry name" value="Exo70_C"/>
</dbReference>
<keyword evidence="7" id="KW-1185">Reference proteome</keyword>
<gene>
    <name evidence="6" type="ORF">TRAPUB_6616</name>
</gene>
<keyword evidence="3 4" id="KW-0268">Exocytosis</keyword>
<evidence type="ECO:0000313" key="7">
    <source>
        <dbReference type="Proteomes" id="UP000184267"/>
    </source>
</evidence>
<evidence type="ECO:0000256" key="1">
    <source>
        <dbReference type="ARBA" id="ARBA00006756"/>
    </source>
</evidence>
<comment type="similarity">
    <text evidence="1 4">Belongs to the EXO70 family.</text>
</comment>
<dbReference type="SUPFAM" id="SSF74788">
    <property type="entry name" value="Cullin repeat-like"/>
    <property type="match status" value="1"/>
</dbReference>
<sequence length="541" mass="58962">MDDETAEIELARLVESGAKKLIQLYTKLVAEGSSGVPPGGAEFSSVPFPASLMATLQPLVTFLRTLPLPATHPSHPAAAGIQSALKDAQKGYGDMRGAWVRKCLETFGKRVVDRAETIDGVAAGTEVGKWTENMLTVADVRLSSHMEFHITTDHVVIQEEYNLLLDLAPLTTPAAVSTTYATLISPLTNLFTSTLGSLGSLIKRNLNKNTFLALSAYSSLTPLQPRWNDIMSRRADRRENELKEGLHSIRASCLRSFPEFLADIRLAGLGKGGEVGTGLADFTISTVQYLERIPAVQDAAASALLTLGDGNWKMGEGTQIGKTKAAEVDEQTVLQHFTHDVVNATVQSLLTLSRTNKRPAFGAIFLLNNISYLRTQVLVRPRTDVPAILSRPSQELLNSNFRTAKAGYFDANFSPLLQTLVDEKDKGKSAVKEKFTRFFDLLDEVTERHAVARVLTDDPDGRATVADEAVKLVVPSLQRFIQRNLGKEFSKNPQKYIKMPPEEVEALIKGFYSGGSGGSAPTVPAPEKVTNTLLQQAGWGW</sequence>
<dbReference type="OrthoDB" id="1922221at2759"/>
<reference evidence="6 7" key="1">
    <citation type="submission" date="2016-10" db="EMBL/GenBank/DDBJ databases">
        <title>Genome sequence of the basidiomycete white-rot fungus Trametes pubescens.</title>
        <authorList>
            <person name="Makela M.R."/>
            <person name="Granchi Z."/>
            <person name="Peng M."/>
            <person name="De Vries R.P."/>
            <person name="Grigoriev I."/>
            <person name="Riley R."/>
            <person name="Hilden K."/>
        </authorList>
    </citation>
    <scope>NUCLEOTIDE SEQUENCE [LARGE SCALE GENOMIC DNA]</scope>
    <source>
        <strain evidence="6 7">FBCC735</strain>
    </source>
</reference>
<evidence type="ECO:0000256" key="3">
    <source>
        <dbReference type="ARBA" id="ARBA00022483"/>
    </source>
</evidence>
<feature type="domain" description="Exocyst complex subunit Exo70 C-terminal" evidence="5">
    <location>
        <begin position="155"/>
        <end position="509"/>
    </location>
</feature>
<dbReference type="PANTHER" id="PTHR12542">
    <property type="entry name" value="EXOCYST COMPLEX PROTEIN EXO70"/>
    <property type="match status" value="1"/>
</dbReference>
<comment type="caution">
    <text evidence="6">The sequence shown here is derived from an EMBL/GenBank/DDBJ whole genome shotgun (WGS) entry which is preliminary data.</text>
</comment>
<dbReference type="GO" id="GO:0005935">
    <property type="term" value="C:cellular bud neck"/>
    <property type="evidence" value="ECO:0007669"/>
    <property type="project" value="UniProtKB-SubCell"/>
</dbReference>
<dbReference type="InterPro" id="IPR004140">
    <property type="entry name" value="Exo70"/>
</dbReference>
<comment type="function">
    <text evidence="4">Involved in the secretory pathway as part of the exocyst complex which tethers secretory vesicles to the sites of exocytosis. Also plays a role in the assembly of the exocyst.</text>
</comment>
<dbReference type="GO" id="GO:0000145">
    <property type="term" value="C:exocyst"/>
    <property type="evidence" value="ECO:0007669"/>
    <property type="project" value="InterPro"/>
</dbReference>
<evidence type="ECO:0000256" key="2">
    <source>
        <dbReference type="ARBA" id="ARBA00022448"/>
    </source>
</evidence>